<evidence type="ECO:0000313" key="2">
    <source>
        <dbReference type="EMBL" id="GLI34558.1"/>
    </source>
</evidence>
<gene>
    <name evidence="2" type="ORF">DAMNIGENAA_19910</name>
</gene>
<reference evidence="2" key="1">
    <citation type="submission" date="2022-12" db="EMBL/GenBank/DDBJ databases">
        <title>Reference genome sequencing for broad-spectrum identification of bacterial and archaeal isolates by mass spectrometry.</title>
        <authorList>
            <person name="Sekiguchi Y."/>
            <person name="Tourlousse D.M."/>
        </authorList>
    </citation>
    <scope>NUCLEOTIDE SEQUENCE</scope>
    <source>
        <strain evidence="2">ASRB1</strain>
    </source>
</reference>
<evidence type="ECO:0000313" key="3">
    <source>
        <dbReference type="Proteomes" id="UP001144372"/>
    </source>
</evidence>
<comment type="caution">
    <text evidence="2">The sequence shown here is derived from an EMBL/GenBank/DDBJ whole genome shotgun (WGS) entry which is preliminary data.</text>
</comment>
<keyword evidence="1" id="KW-0472">Membrane</keyword>
<dbReference type="AlphaFoldDB" id="A0A9W6D3F1"/>
<dbReference type="EMBL" id="BSDR01000001">
    <property type="protein sequence ID" value="GLI34558.1"/>
    <property type="molecule type" value="Genomic_DNA"/>
</dbReference>
<keyword evidence="3" id="KW-1185">Reference proteome</keyword>
<dbReference type="Proteomes" id="UP001144372">
    <property type="component" value="Unassembled WGS sequence"/>
</dbReference>
<keyword evidence="1" id="KW-0812">Transmembrane</keyword>
<feature type="transmembrane region" description="Helical" evidence="1">
    <location>
        <begin position="38"/>
        <end position="55"/>
    </location>
</feature>
<accession>A0A9W6D3F1</accession>
<evidence type="ECO:0000256" key="1">
    <source>
        <dbReference type="SAM" id="Phobius"/>
    </source>
</evidence>
<organism evidence="2 3">
    <name type="scientific">Desulforhabdus amnigena</name>
    <dbReference type="NCBI Taxonomy" id="40218"/>
    <lineage>
        <taxon>Bacteria</taxon>
        <taxon>Pseudomonadati</taxon>
        <taxon>Thermodesulfobacteriota</taxon>
        <taxon>Syntrophobacteria</taxon>
        <taxon>Syntrophobacterales</taxon>
        <taxon>Syntrophobacteraceae</taxon>
        <taxon>Desulforhabdus</taxon>
    </lineage>
</organism>
<proteinExistence type="predicted"/>
<name>A0A9W6D3F1_9BACT</name>
<keyword evidence="1" id="KW-1133">Transmembrane helix</keyword>
<protein>
    <submittedName>
        <fullName evidence="2">Uncharacterized protein</fullName>
    </submittedName>
</protein>
<sequence length="63" mass="6962">MFTVVAMLGLTLTWLGSMEALSVLNSFGPLEERKSQEALAHIAGIGFGFIGNYIGHKYITFRR</sequence>